<dbReference type="GO" id="GO:0005829">
    <property type="term" value="C:cytosol"/>
    <property type="evidence" value="ECO:0007669"/>
    <property type="project" value="TreeGrafter"/>
</dbReference>
<comment type="similarity">
    <text evidence="1">Belongs to the perilipin family.</text>
</comment>
<gene>
    <name evidence="2" type="ORF">OBBRIDRAFT_824657</name>
</gene>
<protein>
    <submittedName>
        <fullName evidence="2">Uncharacterized protein</fullName>
    </submittedName>
</protein>
<dbReference type="Proteomes" id="UP000250043">
    <property type="component" value="Unassembled WGS sequence"/>
</dbReference>
<dbReference type="EMBL" id="KV722367">
    <property type="protein sequence ID" value="OCH92582.1"/>
    <property type="molecule type" value="Genomic_DNA"/>
</dbReference>
<dbReference type="GO" id="GO:0019915">
    <property type="term" value="P:lipid storage"/>
    <property type="evidence" value="ECO:0007669"/>
    <property type="project" value="TreeGrafter"/>
</dbReference>
<dbReference type="PANTHER" id="PTHR14024:SF49">
    <property type="entry name" value="LIPID STORAGE DROPLETS SURFACE-BINDING PROTEIN 1"/>
    <property type="match status" value="1"/>
</dbReference>
<evidence type="ECO:0000313" key="3">
    <source>
        <dbReference type="Proteomes" id="UP000250043"/>
    </source>
</evidence>
<organism evidence="2 3">
    <name type="scientific">Obba rivulosa</name>
    <dbReference type="NCBI Taxonomy" id="1052685"/>
    <lineage>
        <taxon>Eukaryota</taxon>
        <taxon>Fungi</taxon>
        <taxon>Dikarya</taxon>
        <taxon>Basidiomycota</taxon>
        <taxon>Agaricomycotina</taxon>
        <taxon>Agaricomycetes</taxon>
        <taxon>Polyporales</taxon>
        <taxon>Gelatoporiaceae</taxon>
        <taxon>Obba</taxon>
    </lineage>
</organism>
<dbReference type="AlphaFoldDB" id="A0A8E2B2S2"/>
<dbReference type="OrthoDB" id="376826at2759"/>
<keyword evidence="3" id="KW-1185">Reference proteome</keyword>
<accession>A0A8E2B2S2</accession>
<evidence type="ECO:0000313" key="2">
    <source>
        <dbReference type="EMBL" id="OCH92582.1"/>
    </source>
</evidence>
<dbReference type="PANTHER" id="PTHR14024">
    <property type="entry name" value="PERILIPIN"/>
    <property type="match status" value="1"/>
</dbReference>
<evidence type="ECO:0000256" key="1">
    <source>
        <dbReference type="ARBA" id="ARBA00006311"/>
    </source>
</evidence>
<name>A0A8E2B2S2_9APHY</name>
<reference evidence="2 3" key="1">
    <citation type="submission" date="2016-07" db="EMBL/GenBank/DDBJ databases">
        <title>Draft genome of the white-rot fungus Obba rivulosa 3A-2.</title>
        <authorList>
            <consortium name="DOE Joint Genome Institute"/>
            <person name="Miettinen O."/>
            <person name="Riley R."/>
            <person name="Acob R."/>
            <person name="Barry K."/>
            <person name="Cullen D."/>
            <person name="De Vries R."/>
            <person name="Hainaut M."/>
            <person name="Hatakka A."/>
            <person name="Henrissat B."/>
            <person name="Hilden K."/>
            <person name="Kuo R."/>
            <person name="Labutti K."/>
            <person name="Lipzen A."/>
            <person name="Makela M.R."/>
            <person name="Sandor L."/>
            <person name="Spatafora J.W."/>
            <person name="Grigoriev I.V."/>
            <person name="Hibbett D.S."/>
        </authorList>
    </citation>
    <scope>NUCLEOTIDE SEQUENCE [LARGE SCALE GENOMIC DNA]</scope>
    <source>
        <strain evidence="2 3">3A-2</strain>
    </source>
</reference>
<dbReference type="GO" id="GO:0005811">
    <property type="term" value="C:lipid droplet"/>
    <property type="evidence" value="ECO:0007669"/>
    <property type="project" value="TreeGrafter"/>
</dbReference>
<dbReference type="GO" id="GO:0010890">
    <property type="term" value="P:positive regulation of triglyceride storage"/>
    <property type="evidence" value="ECO:0007669"/>
    <property type="project" value="TreeGrafter"/>
</dbReference>
<sequence>MATETQTPPEIRVLSRVPSIPVVVSSLNTIHNTLADNAYTRQPYSTAQGLSKTALSYTEPLQKRLAPIITRADQFANKGLDVIESRYPYPFKTPSEDIYRDIKGQSKHARDVANKTLDEKVRSPALNVAQGIDQVAVQKLHGQTGTLTALNERLL</sequence>
<dbReference type="InterPro" id="IPR004279">
    <property type="entry name" value="Perilipin"/>
</dbReference>
<proteinExistence type="inferred from homology"/>
<dbReference type="Pfam" id="PF03036">
    <property type="entry name" value="Perilipin"/>
    <property type="match status" value="1"/>
</dbReference>